<protein>
    <submittedName>
        <fullName evidence="2">Uncharacterized protein</fullName>
    </submittedName>
</protein>
<feature type="region of interest" description="Disordered" evidence="1">
    <location>
        <begin position="113"/>
        <end position="163"/>
    </location>
</feature>
<name>A0A1X7E908_9PROT</name>
<feature type="compositionally biased region" description="Gly residues" evidence="1">
    <location>
        <begin position="114"/>
        <end position="124"/>
    </location>
</feature>
<dbReference type="AlphaFoldDB" id="A0A1X7E908"/>
<dbReference type="RefSeq" id="WP_085083567.1">
    <property type="nucleotide sequence ID" value="NZ_FXAK01000002.1"/>
</dbReference>
<sequence length="203" mass="19954">MNVAAATSTVSRPFAFMTPRGSDAVETGAGTRTPTSTAPADPQPEAGGTDPLVNRFPTIAFSYDTDASRLVMLYRDPANGKTVSQIPTEAALKQYKEAQQKEKNAERASLLGLTVGGNGQGNGQASGQAGSQSAAYGRGGSGVSPVAGTGLSTGTGTSTSAVSPSTAAPVALAASATSSSVAQSPSTSIASAGSSAARVNVVI</sequence>
<gene>
    <name evidence="2" type="ORF">SAMN02982917_1357</name>
</gene>
<dbReference type="EMBL" id="FXAK01000002">
    <property type="protein sequence ID" value="SMF29423.1"/>
    <property type="molecule type" value="Genomic_DNA"/>
</dbReference>
<accession>A0A1X7E908</accession>
<dbReference type="Proteomes" id="UP000192936">
    <property type="component" value="Unassembled WGS sequence"/>
</dbReference>
<feature type="compositionally biased region" description="Low complexity" evidence="1">
    <location>
        <begin position="125"/>
        <end position="136"/>
    </location>
</feature>
<feature type="compositionally biased region" description="Low complexity" evidence="1">
    <location>
        <begin position="146"/>
        <end position="163"/>
    </location>
</feature>
<evidence type="ECO:0000313" key="3">
    <source>
        <dbReference type="Proteomes" id="UP000192936"/>
    </source>
</evidence>
<dbReference type="STRING" id="286727.SAMN02982917_1357"/>
<evidence type="ECO:0000256" key="1">
    <source>
        <dbReference type="SAM" id="MobiDB-lite"/>
    </source>
</evidence>
<feature type="region of interest" description="Disordered" evidence="1">
    <location>
        <begin position="15"/>
        <end position="53"/>
    </location>
</feature>
<reference evidence="2 3" key="1">
    <citation type="submission" date="2017-04" db="EMBL/GenBank/DDBJ databases">
        <authorList>
            <person name="Afonso C.L."/>
            <person name="Miller P.J."/>
            <person name="Scott M.A."/>
            <person name="Spackman E."/>
            <person name="Goraichik I."/>
            <person name="Dimitrov K.M."/>
            <person name="Suarez D.L."/>
            <person name="Swayne D.E."/>
        </authorList>
    </citation>
    <scope>NUCLEOTIDE SEQUENCE [LARGE SCALE GENOMIC DNA]</scope>
    <source>
        <strain evidence="2 3">A2P</strain>
    </source>
</reference>
<evidence type="ECO:0000313" key="2">
    <source>
        <dbReference type="EMBL" id="SMF29423.1"/>
    </source>
</evidence>
<organism evidence="2 3">
    <name type="scientific">Azospirillum oryzae</name>
    <dbReference type="NCBI Taxonomy" id="286727"/>
    <lineage>
        <taxon>Bacteria</taxon>
        <taxon>Pseudomonadati</taxon>
        <taxon>Pseudomonadota</taxon>
        <taxon>Alphaproteobacteria</taxon>
        <taxon>Rhodospirillales</taxon>
        <taxon>Azospirillaceae</taxon>
        <taxon>Azospirillum</taxon>
    </lineage>
</organism>
<proteinExistence type="predicted"/>